<feature type="domain" description="PapC-like C-terminal" evidence="2">
    <location>
        <begin position="707"/>
        <end position="768"/>
    </location>
</feature>
<dbReference type="OrthoDB" id="8587at2"/>
<dbReference type="AlphaFoldDB" id="V5ZAK8"/>
<evidence type="ECO:0000259" key="2">
    <source>
        <dbReference type="Pfam" id="PF13953"/>
    </source>
</evidence>
<proteinExistence type="predicted"/>
<reference evidence="3 4" key="1">
    <citation type="journal article" date="2013" name="Syst. Appl. Microbiol.">
        <title>Phylogenetic position and virulence apparatus of the pear flower necrosis pathogen Erwinia piriflorinigrans CFBP 5888T as assessed by comparative genomics.</title>
        <authorList>
            <person name="Smits T.H."/>
            <person name="Rezzonico F."/>
            <person name="Lopez M.M."/>
            <person name="Blom J."/>
            <person name="Goesmann A."/>
            <person name="Frey J.E."/>
            <person name="Duffy B."/>
        </authorList>
    </citation>
    <scope>NUCLEOTIDE SEQUENCE [LARGE SCALE GENOMIC DNA]</scope>
    <source>
        <strain evidence="4">CFBP5888</strain>
    </source>
</reference>
<comment type="caution">
    <text evidence="3">The sequence shown here is derived from an EMBL/GenBank/DDBJ whole genome shotgun (WGS) entry which is preliminary data.</text>
</comment>
<gene>
    <name evidence="3" type="primary">csuD</name>
    <name evidence="3" type="ORF">EPIR_2597</name>
</gene>
<sequence length="791" mass="86063">MRKNILVPTQLATMVMLSLWTRDLMAADYGQLPAAPHAANSMSTSYILYLTLVVNGRSDDRLTQVEVHGSQYLVPADALQRMYVRANSASGKVDVITLPQVTTHYDSGQQRLVMTVPENWLPIQMVGKQSLIGYQQAESGNGLLLGYDSYSLHTRGGQSTTNTWLEQRLFSSAGSLSNTGTWRNNWSKNSETNIREGYLRYDTNWKYNDEKNMIAWQVGDVINNSLTWSNSTRIGGLRIARNFSVRPDLITYPLMNLSGTAAVPGSVDLFINGSKASSNELNAGPFTLTSVPYINGAGEATVVTTDALGRRVSTSIPFYVSNQLLQKGLSDFDFTTGAIRRNYGSSSADYGEGVASGIWRYGLNDKLTLSAHGEGARGLGLAGIGSDMVVGRWGTLSVAWSQSQANNNGSQLVTGYSYNTNLFSIALQHQQRTDGYSDISTLGTSVQLSRQSDQATLSLIVPGEGNGTLGLGYFDVQARDNSHTRLANVSWSRSLWGDTSLYVALNKTLGESGYSGLMQINIPLGQDRNATVGLQRNNRGNYVERVTMSQSTPLAGGLGWNLAYDHGNTDYHQADIGWKSPYATLSGGVFGEGSNNSQWADLSGSIIYMDNALFASNKIYDSFILVSTSGYPDIPVNFENQLAGKTDSRGHLLIPSVTSWYPAKLGIDPLNLPLDISTPTVDKTVSVREASGTLVEFPVKRVRSVTLTLQDQNHQPLPVGTLVTETHSGQTAVVGYDGKTWFSQLGTDNEIVVQLPQGNCHHSFTLPEHNSQQNMLAPFICSLPATQETHL</sequence>
<name>V5ZAK8_9GAMM</name>
<dbReference type="InterPro" id="IPR000015">
    <property type="entry name" value="Fimb_usher"/>
</dbReference>
<evidence type="ECO:0000313" key="3">
    <source>
        <dbReference type="EMBL" id="CCG87960.1"/>
    </source>
</evidence>
<dbReference type="RefSeq" id="WP_023655739.1">
    <property type="nucleotide sequence ID" value="NZ_CAHS01000015.1"/>
</dbReference>
<dbReference type="Pfam" id="PF00577">
    <property type="entry name" value="Usher"/>
    <property type="match status" value="1"/>
</dbReference>
<accession>V5ZAK8</accession>
<feature type="chain" id="PRO_5004743336" evidence="1">
    <location>
        <begin position="27"/>
        <end position="791"/>
    </location>
</feature>
<dbReference type="InterPro" id="IPR042186">
    <property type="entry name" value="FimD_plug_dom"/>
</dbReference>
<protein>
    <submittedName>
        <fullName evidence="3">Outer membrane usher protein fimD</fullName>
    </submittedName>
</protein>
<dbReference type="InterPro" id="IPR043142">
    <property type="entry name" value="PapC-like_C_sf"/>
</dbReference>
<dbReference type="Pfam" id="PF13953">
    <property type="entry name" value="PapC_C"/>
    <property type="match status" value="1"/>
</dbReference>
<dbReference type="PANTHER" id="PTHR30451:SF5">
    <property type="entry name" value="SLR0019 PROTEIN"/>
    <property type="match status" value="1"/>
</dbReference>
<keyword evidence="1" id="KW-0732">Signal</keyword>
<dbReference type="GO" id="GO:0009279">
    <property type="term" value="C:cell outer membrane"/>
    <property type="evidence" value="ECO:0007669"/>
    <property type="project" value="TreeGrafter"/>
</dbReference>
<dbReference type="GO" id="GO:0009297">
    <property type="term" value="P:pilus assembly"/>
    <property type="evidence" value="ECO:0007669"/>
    <property type="project" value="InterPro"/>
</dbReference>
<dbReference type="GO" id="GO:0015473">
    <property type="term" value="F:fimbrial usher porin activity"/>
    <property type="evidence" value="ECO:0007669"/>
    <property type="project" value="InterPro"/>
</dbReference>
<dbReference type="InterPro" id="IPR025949">
    <property type="entry name" value="PapC-like_C"/>
</dbReference>
<dbReference type="STRING" id="1161919.EPIR_2597"/>
<dbReference type="Gene3D" id="2.60.40.2070">
    <property type="match status" value="1"/>
</dbReference>
<dbReference type="PANTHER" id="PTHR30451">
    <property type="entry name" value="OUTER MEMBRANE USHER PROTEIN"/>
    <property type="match status" value="1"/>
</dbReference>
<organism evidence="3 4">
    <name type="scientific">Erwinia piriflorinigrans CFBP 5888</name>
    <dbReference type="NCBI Taxonomy" id="1161919"/>
    <lineage>
        <taxon>Bacteria</taxon>
        <taxon>Pseudomonadati</taxon>
        <taxon>Pseudomonadota</taxon>
        <taxon>Gammaproteobacteria</taxon>
        <taxon>Enterobacterales</taxon>
        <taxon>Erwiniaceae</taxon>
        <taxon>Erwinia</taxon>
    </lineage>
</organism>
<dbReference type="Proteomes" id="UP000018217">
    <property type="component" value="Unassembled WGS sequence"/>
</dbReference>
<evidence type="ECO:0000313" key="4">
    <source>
        <dbReference type="Proteomes" id="UP000018217"/>
    </source>
</evidence>
<evidence type="ECO:0000256" key="1">
    <source>
        <dbReference type="SAM" id="SignalP"/>
    </source>
</evidence>
<keyword evidence="4" id="KW-1185">Reference proteome</keyword>
<dbReference type="EMBL" id="CAHS01000015">
    <property type="protein sequence ID" value="CCG87960.1"/>
    <property type="molecule type" value="Genomic_DNA"/>
</dbReference>
<dbReference type="Gene3D" id="2.60.40.3110">
    <property type="match status" value="1"/>
</dbReference>
<dbReference type="Gene3D" id="2.60.40.2610">
    <property type="entry name" value="Outer membrane usher protein FimD, plug domain"/>
    <property type="match status" value="1"/>
</dbReference>
<feature type="signal peptide" evidence="1">
    <location>
        <begin position="1"/>
        <end position="26"/>
    </location>
</feature>